<gene>
    <name evidence="6" type="primary">rplU</name>
    <name evidence="8" type="ORF">A2730_03530</name>
</gene>
<dbReference type="PANTHER" id="PTHR21349:SF0">
    <property type="entry name" value="LARGE RIBOSOMAL SUBUNIT PROTEIN BL21M"/>
    <property type="match status" value="1"/>
</dbReference>
<proteinExistence type="inferred from homology"/>
<evidence type="ECO:0000256" key="5">
    <source>
        <dbReference type="ARBA" id="ARBA00023274"/>
    </source>
</evidence>
<comment type="similarity">
    <text evidence="1 6 7">Belongs to the bacterial ribosomal protein bL21 family.</text>
</comment>
<comment type="caution">
    <text evidence="8">The sequence shown here is derived from an EMBL/GenBank/DDBJ whole genome shotgun (WGS) entry which is preliminary data.</text>
</comment>
<name>A0A1G2HMC7_9BACT</name>
<protein>
    <recommendedName>
        <fullName evidence="6">Large ribosomal subunit protein bL21</fullName>
    </recommendedName>
</protein>
<reference evidence="8 9" key="1">
    <citation type="journal article" date="2016" name="Nat. Commun.">
        <title>Thousands of microbial genomes shed light on interconnected biogeochemical processes in an aquifer system.</title>
        <authorList>
            <person name="Anantharaman K."/>
            <person name="Brown C.T."/>
            <person name="Hug L.A."/>
            <person name="Sharon I."/>
            <person name="Castelle C.J."/>
            <person name="Probst A.J."/>
            <person name="Thomas B.C."/>
            <person name="Singh A."/>
            <person name="Wilkins M.J."/>
            <person name="Karaoz U."/>
            <person name="Brodie E.L."/>
            <person name="Williams K.H."/>
            <person name="Hubbard S.S."/>
            <person name="Banfield J.F."/>
        </authorList>
    </citation>
    <scope>NUCLEOTIDE SEQUENCE [LARGE SCALE GENOMIC DNA]</scope>
</reference>
<dbReference type="GO" id="GO:0003735">
    <property type="term" value="F:structural constituent of ribosome"/>
    <property type="evidence" value="ECO:0007669"/>
    <property type="project" value="InterPro"/>
</dbReference>
<dbReference type="GO" id="GO:1990904">
    <property type="term" value="C:ribonucleoprotein complex"/>
    <property type="evidence" value="ECO:0007669"/>
    <property type="project" value="UniProtKB-KW"/>
</dbReference>
<evidence type="ECO:0000256" key="6">
    <source>
        <dbReference type="HAMAP-Rule" id="MF_01363"/>
    </source>
</evidence>
<evidence type="ECO:0000256" key="3">
    <source>
        <dbReference type="ARBA" id="ARBA00022884"/>
    </source>
</evidence>
<organism evidence="8 9">
    <name type="scientific">Candidatus Staskawiczbacteria bacterium RIFCSPHIGHO2_01_FULL_39_25</name>
    <dbReference type="NCBI Taxonomy" id="1802202"/>
    <lineage>
        <taxon>Bacteria</taxon>
        <taxon>Candidatus Staskawicziibacteriota</taxon>
    </lineage>
</organism>
<sequence length="106" mass="12114">MLAVIKTGGKQYLVSPGDKIKVERLDEKEGKEITFSEVLLCDKDGSGKKVEIGSPVIKDVKVKAKVLNHGKGEKLIIFKYKPKKRYKRKIGHRQQFTEIEILEFKD</sequence>
<comment type="subunit">
    <text evidence="6">Part of the 50S ribosomal subunit. Contacts protein L20.</text>
</comment>
<dbReference type="Proteomes" id="UP000176855">
    <property type="component" value="Unassembled WGS sequence"/>
</dbReference>
<keyword evidence="3 6" id="KW-0694">RNA-binding</keyword>
<dbReference type="PROSITE" id="PS01169">
    <property type="entry name" value="RIBOSOMAL_L21"/>
    <property type="match status" value="1"/>
</dbReference>
<dbReference type="EMBL" id="MHOO01000012">
    <property type="protein sequence ID" value="OGZ63593.1"/>
    <property type="molecule type" value="Genomic_DNA"/>
</dbReference>
<dbReference type="NCBIfam" id="TIGR00061">
    <property type="entry name" value="L21"/>
    <property type="match status" value="1"/>
</dbReference>
<dbReference type="AlphaFoldDB" id="A0A1G2HMC7"/>
<dbReference type="PANTHER" id="PTHR21349">
    <property type="entry name" value="50S RIBOSOMAL PROTEIN L21"/>
    <property type="match status" value="1"/>
</dbReference>
<dbReference type="InterPro" id="IPR036164">
    <property type="entry name" value="bL21-like_sf"/>
</dbReference>
<dbReference type="STRING" id="1802202.A2730_03530"/>
<dbReference type="InterPro" id="IPR028909">
    <property type="entry name" value="bL21-like"/>
</dbReference>
<dbReference type="GO" id="GO:0005840">
    <property type="term" value="C:ribosome"/>
    <property type="evidence" value="ECO:0007669"/>
    <property type="project" value="UniProtKB-KW"/>
</dbReference>
<keyword evidence="2 6" id="KW-0699">rRNA-binding</keyword>
<evidence type="ECO:0000256" key="1">
    <source>
        <dbReference type="ARBA" id="ARBA00008563"/>
    </source>
</evidence>
<dbReference type="HAMAP" id="MF_01363">
    <property type="entry name" value="Ribosomal_bL21"/>
    <property type="match status" value="1"/>
</dbReference>
<keyword evidence="5 6" id="KW-0687">Ribonucleoprotein</keyword>
<dbReference type="InterPro" id="IPR001787">
    <property type="entry name" value="Ribosomal_bL21"/>
</dbReference>
<comment type="function">
    <text evidence="6 7">This protein binds to 23S rRNA in the presence of protein L20.</text>
</comment>
<evidence type="ECO:0000256" key="7">
    <source>
        <dbReference type="RuleBase" id="RU000562"/>
    </source>
</evidence>
<evidence type="ECO:0000313" key="9">
    <source>
        <dbReference type="Proteomes" id="UP000176855"/>
    </source>
</evidence>
<dbReference type="SUPFAM" id="SSF141091">
    <property type="entry name" value="L21p-like"/>
    <property type="match status" value="1"/>
</dbReference>
<dbReference type="GO" id="GO:0005737">
    <property type="term" value="C:cytoplasm"/>
    <property type="evidence" value="ECO:0007669"/>
    <property type="project" value="UniProtKB-ARBA"/>
</dbReference>
<dbReference type="InterPro" id="IPR018258">
    <property type="entry name" value="Ribosomal_bL21_CS"/>
</dbReference>
<keyword evidence="4 6" id="KW-0689">Ribosomal protein</keyword>
<accession>A0A1G2HMC7</accession>
<dbReference type="Pfam" id="PF00829">
    <property type="entry name" value="Ribosomal_L21p"/>
    <property type="match status" value="1"/>
</dbReference>
<evidence type="ECO:0000256" key="4">
    <source>
        <dbReference type="ARBA" id="ARBA00022980"/>
    </source>
</evidence>
<dbReference type="GO" id="GO:0006412">
    <property type="term" value="P:translation"/>
    <property type="evidence" value="ECO:0007669"/>
    <property type="project" value="UniProtKB-UniRule"/>
</dbReference>
<dbReference type="GO" id="GO:0019843">
    <property type="term" value="F:rRNA binding"/>
    <property type="evidence" value="ECO:0007669"/>
    <property type="project" value="UniProtKB-UniRule"/>
</dbReference>
<evidence type="ECO:0000256" key="2">
    <source>
        <dbReference type="ARBA" id="ARBA00022730"/>
    </source>
</evidence>
<evidence type="ECO:0000313" key="8">
    <source>
        <dbReference type="EMBL" id="OGZ63593.1"/>
    </source>
</evidence>